<feature type="transmembrane region" description="Helical" evidence="4">
    <location>
        <begin position="38"/>
        <end position="61"/>
    </location>
</feature>
<dbReference type="GO" id="GO:0005524">
    <property type="term" value="F:ATP binding"/>
    <property type="evidence" value="ECO:0007669"/>
    <property type="project" value="InterPro"/>
</dbReference>
<dbReference type="Gene3D" id="1.20.1560.10">
    <property type="entry name" value="ABC transporter type 1, transmembrane domain"/>
    <property type="match status" value="1"/>
</dbReference>
<evidence type="ECO:0000256" key="4">
    <source>
        <dbReference type="SAM" id="Phobius"/>
    </source>
</evidence>
<reference evidence="5 6" key="1">
    <citation type="submission" date="2024-01" db="EMBL/GenBank/DDBJ databases">
        <title>Genome assemblies of Stephania.</title>
        <authorList>
            <person name="Yang L."/>
        </authorList>
    </citation>
    <scope>NUCLEOTIDE SEQUENCE [LARGE SCALE GENOMIC DNA]</scope>
    <source>
        <strain evidence="5">YNDBR</strain>
        <tissue evidence="5">Leaf</tissue>
    </source>
</reference>
<sequence>MKQEISQVRTVYSFVGEDKALIPTQTYRQMHRSGKKSGFVKGFGLGVMYAVMLCSWGLLLWQASVLVSGNRKLTQESIVIPYIPVWLRRYTRRQVARAPIKQEFLSQMMRDFLGISDPVEWL</sequence>
<gene>
    <name evidence="5" type="ORF">Syun_029659</name>
</gene>
<protein>
    <submittedName>
        <fullName evidence="5">Uncharacterized protein</fullName>
    </submittedName>
</protein>
<accession>A0AAP0E5T6</accession>
<dbReference type="EMBL" id="JBBNAF010000013">
    <property type="protein sequence ID" value="KAK9087265.1"/>
    <property type="molecule type" value="Genomic_DNA"/>
</dbReference>
<keyword evidence="3 4" id="KW-0472">Membrane</keyword>
<comment type="caution">
    <text evidence="5">The sequence shown here is derived from an EMBL/GenBank/DDBJ whole genome shotgun (WGS) entry which is preliminary data.</text>
</comment>
<dbReference type="Proteomes" id="UP001420932">
    <property type="component" value="Unassembled WGS sequence"/>
</dbReference>
<evidence type="ECO:0000313" key="5">
    <source>
        <dbReference type="EMBL" id="KAK9087265.1"/>
    </source>
</evidence>
<dbReference type="GO" id="GO:0016020">
    <property type="term" value="C:membrane"/>
    <property type="evidence" value="ECO:0007669"/>
    <property type="project" value="InterPro"/>
</dbReference>
<evidence type="ECO:0000256" key="2">
    <source>
        <dbReference type="ARBA" id="ARBA00022989"/>
    </source>
</evidence>
<dbReference type="InterPro" id="IPR036640">
    <property type="entry name" value="ABC1_TM_sf"/>
</dbReference>
<evidence type="ECO:0000313" key="6">
    <source>
        <dbReference type="Proteomes" id="UP001420932"/>
    </source>
</evidence>
<name>A0AAP0E5T6_9MAGN</name>
<proteinExistence type="predicted"/>
<keyword evidence="6" id="KW-1185">Reference proteome</keyword>
<dbReference type="AlphaFoldDB" id="A0AAP0E5T6"/>
<keyword evidence="2 4" id="KW-1133">Transmembrane helix</keyword>
<evidence type="ECO:0000256" key="3">
    <source>
        <dbReference type="ARBA" id="ARBA00023136"/>
    </source>
</evidence>
<organism evidence="5 6">
    <name type="scientific">Stephania yunnanensis</name>
    <dbReference type="NCBI Taxonomy" id="152371"/>
    <lineage>
        <taxon>Eukaryota</taxon>
        <taxon>Viridiplantae</taxon>
        <taxon>Streptophyta</taxon>
        <taxon>Embryophyta</taxon>
        <taxon>Tracheophyta</taxon>
        <taxon>Spermatophyta</taxon>
        <taxon>Magnoliopsida</taxon>
        <taxon>Ranunculales</taxon>
        <taxon>Menispermaceae</taxon>
        <taxon>Menispermoideae</taxon>
        <taxon>Cissampelideae</taxon>
        <taxon>Stephania</taxon>
    </lineage>
</organism>
<evidence type="ECO:0000256" key="1">
    <source>
        <dbReference type="ARBA" id="ARBA00022692"/>
    </source>
</evidence>
<keyword evidence="1 4" id="KW-0812">Transmembrane</keyword>